<comment type="similarity">
    <text evidence="2">Belongs to the protease inhibitor I16 (SSI) family.</text>
</comment>
<keyword evidence="3" id="KW-0964">Secreted</keyword>
<dbReference type="Pfam" id="PF00720">
    <property type="entry name" value="SSI"/>
    <property type="match status" value="1"/>
</dbReference>
<evidence type="ECO:0000256" key="7">
    <source>
        <dbReference type="SAM" id="SignalP"/>
    </source>
</evidence>
<evidence type="ECO:0000313" key="10">
    <source>
        <dbReference type="Proteomes" id="UP001595993"/>
    </source>
</evidence>
<accession>A0ABV9GF06</accession>
<sequence>MLRRIVLTATASVAALVAAVPAAGASPLPLALPLSLPFPLPLPAAAAPTSQATDRLTMTVSETGARTDGLYELECGPAGGTHPSAQAACDRLDQLAQDGKDPFAPVPEDQMCTQQMGGPQTAHITGTWQGQSVDAVFSRTDGCEISRWQTMEPVLPNTRS</sequence>
<evidence type="ECO:0000256" key="2">
    <source>
        <dbReference type="ARBA" id="ARBA00010472"/>
    </source>
</evidence>
<keyword evidence="10" id="KW-1185">Reference proteome</keyword>
<feature type="signal peptide" evidence="7">
    <location>
        <begin position="1"/>
        <end position="25"/>
    </location>
</feature>
<dbReference type="Proteomes" id="UP001595993">
    <property type="component" value="Unassembled WGS sequence"/>
</dbReference>
<dbReference type="InterPro" id="IPR036819">
    <property type="entry name" value="Subtilisin_inhibitor-like_sf"/>
</dbReference>
<gene>
    <name evidence="9" type="ORF">ACFO9E_30580</name>
</gene>
<dbReference type="PROSITE" id="PS00999">
    <property type="entry name" value="SSI"/>
    <property type="match status" value="1"/>
</dbReference>
<dbReference type="Gene3D" id="3.30.350.10">
    <property type="entry name" value="Subtilisin inhibitor-like"/>
    <property type="match status" value="1"/>
</dbReference>
<feature type="chain" id="PRO_5046202655" evidence="7">
    <location>
        <begin position="26"/>
        <end position="160"/>
    </location>
</feature>
<feature type="domain" description="Subtilisin inhibitor" evidence="8">
    <location>
        <begin position="56"/>
        <end position="134"/>
    </location>
</feature>
<keyword evidence="6" id="KW-1015">Disulfide bond</keyword>
<evidence type="ECO:0000256" key="6">
    <source>
        <dbReference type="ARBA" id="ARBA00023157"/>
    </source>
</evidence>
<organism evidence="9 10">
    <name type="scientific">Streptomyces maoxianensis</name>
    <dbReference type="NCBI Taxonomy" id="1459942"/>
    <lineage>
        <taxon>Bacteria</taxon>
        <taxon>Bacillati</taxon>
        <taxon>Actinomycetota</taxon>
        <taxon>Actinomycetes</taxon>
        <taxon>Kitasatosporales</taxon>
        <taxon>Streptomycetaceae</taxon>
        <taxon>Streptomyces</taxon>
    </lineage>
</organism>
<name>A0ABV9GF06_9ACTN</name>
<evidence type="ECO:0000256" key="3">
    <source>
        <dbReference type="ARBA" id="ARBA00022525"/>
    </source>
</evidence>
<dbReference type="InterPro" id="IPR020054">
    <property type="entry name" value="Prot_inh_SSI_I16_CS"/>
</dbReference>
<keyword evidence="5" id="KW-0722">Serine protease inhibitor</keyword>
<dbReference type="SUPFAM" id="SSF55399">
    <property type="entry name" value="Subtilisin inhibitor"/>
    <property type="match status" value="1"/>
</dbReference>
<keyword evidence="7" id="KW-0732">Signal</keyword>
<dbReference type="EMBL" id="JBHSFE010000029">
    <property type="protein sequence ID" value="MFC4612073.1"/>
    <property type="molecule type" value="Genomic_DNA"/>
</dbReference>
<evidence type="ECO:0000313" key="9">
    <source>
        <dbReference type="EMBL" id="MFC4612073.1"/>
    </source>
</evidence>
<dbReference type="RefSeq" id="WP_215092536.1">
    <property type="nucleotide sequence ID" value="NZ_JBHSFE010000029.1"/>
</dbReference>
<evidence type="ECO:0000256" key="5">
    <source>
        <dbReference type="ARBA" id="ARBA00022900"/>
    </source>
</evidence>
<comment type="caution">
    <text evidence="9">The sequence shown here is derived from an EMBL/GenBank/DDBJ whole genome shotgun (WGS) entry which is preliminary data.</text>
</comment>
<evidence type="ECO:0000256" key="1">
    <source>
        <dbReference type="ARBA" id="ARBA00004613"/>
    </source>
</evidence>
<comment type="subcellular location">
    <subcellularLocation>
        <location evidence="1">Secreted</location>
    </subcellularLocation>
</comment>
<reference evidence="10" key="1">
    <citation type="journal article" date="2019" name="Int. J. Syst. Evol. Microbiol.">
        <title>The Global Catalogue of Microorganisms (GCM) 10K type strain sequencing project: providing services to taxonomists for standard genome sequencing and annotation.</title>
        <authorList>
            <consortium name="The Broad Institute Genomics Platform"/>
            <consortium name="The Broad Institute Genome Sequencing Center for Infectious Disease"/>
            <person name="Wu L."/>
            <person name="Ma J."/>
        </authorList>
    </citation>
    <scope>NUCLEOTIDE SEQUENCE [LARGE SCALE GENOMIC DNA]</scope>
    <source>
        <strain evidence="10">CGMCC 4.7139</strain>
    </source>
</reference>
<evidence type="ECO:0000259" key="8">
    <source>
        <dbReference type="Pfam" id="PF00720"/>
    </source>
</evidence>
<dbReference type="InterPro" id="IPR023549">
    <property type="entry name" value="Subtilisin_inhibitor"/>
</dbReference>
<keyword evidence="4" id="KW-0646">Protease inhibitor</keyword>
<protein>
    <submittedName>
        <fullName evidence="9">SSI family serine proteinase inhibitor</fullName>
    </submittedName>
</protein>
<proteinExistence type="inferred from homology"/>
<evidence type="ECO:0000256" key="4">
    <source>
        <dbReference type="ARBA" id="ARBA00022690"/>
    </source>
</evidence>